<organism evidence="1 2">
    <name type="scientific">Gloeobacter morelensis MG652769</name>
    <dbReference type="NCBI Taxonomy" id="2781736"/>
    <lineage>
        <taxon>Bacteria</taxon>
        <taxon>Bacillati</taxon>
        <taxon>Cyanobacteriota</taxon>
        <taxon>Cyanophyceae</taxon>
        <taxon>Gloeobacterales</taxon>
        <taxon>Gloeobacteraceae</taxon>
        <taxon>Gloeobacter</taxon>
        <taxon>Gloeobacter morelensis</taxon>
    </lineage>
</organism>
<evidence type="ECO:0000313" key="2">
    <source>
        <dbReference type="Proteomes" id="UP001054846"/>
    </source>
</evidence>
<reference evidence="1 2" key="1">
    <citation type="journal article" date="2021" name="Genome Biol. Evol.">
        <title>Complete Genome Sequencing of a Novel Gloeobacter Species from a Waterfall Cave in Mexico.</title>
        <authorList>
            <person name="Saw J.H."/>
            <person name="Cardona T."/>
            <person name="Montejano G."/>
        </authorList>
    </citation>
    <scope>NUCLEOTIDE SEQUENCE [LARGE SCALE GENOMIC DNA]</scope>
    <source>
        <strain evidence="1">MG652769</strain>
    </source>
</reference>
<dbReference type="Proteomes" id="UP001054846">
    <property type="component" value="Chromosome"/>
</dbReference>
<dbReference type="RefSeq" id="WP_230840044.1">
    <property type="nucleotide sequence ID" value="NZ_CP063845.1"/>
</dbReference>
<dbReference type="SUPFAM" id="SSF48498">
    <property type="entry name" value="Tetracyclin repressor-like, C-terminal domain"/>
    <property type="match status" value="1"/>
</dbReference>
<dbReference type="EMBL" id="CP063845">
    <property type="protein sequence ID" value="UFP93038.1"/>
    <property type="molecule type" value="Genomic_DNA"/>
</dbReference>
<name>A0ABY3PHE3_9CYAN</name>
<dbReference type="InterPro" id="IPR036271">
    <property type="entry name" value="Tet_transcr_reg_TetR-rel_C_sf"/>
</dbReference>
<evidence type="ECO:0008006" key="3">
    <source>
        <dbReference type="Google" id="ProtNLM"/>
    </source>
</evidence>
<accession>A0ABY3PHE3</accession>
<dbReference type="Gene3D" id="1.10.357.10">
    <property type="entry name" value="Tetracycline Repressor, domain 2"/>
    <property type="match status" value="1"/>
</dbReference>
<protein>
    <recommendedName>
        <fullName evidence="3">TetR family transcriptional regulator</fullName>
    </recommendedName>
</protein>
<gene>
    <name evidence="1" type="ORF">ISF26_14610</name>
</gene>
<evidence type="ECO:0000313" key="1">
    <source>
        <dbReference type="EMBL" id="UFP93038.1"/>
    </source>
</evidence>
<keyword evidence="2" id="KW-1185">Reference proteome</keyword>
<proteinExistence type="predicted"/>
<sequence length="61" mass="6508">MRAQAQGQLEPGRDIRALARFFLATRGAIALMHRATGNLEAVRDIAKVALSVFDAPTANGT</sequence>